<proteinExistence type="predicted"/>
<dbReference type="PROSITE" id="PS51257">
    <property type="entry name" value="PROKAR_LIPOPROTEIN"/>
    <property type="match status" value="1"/>
</dbReference>
<keyword evidence="3" id="KW-1185">Reference proteome</keyword>
<feature type="chain" id="PRO_5042832432" evidence="1">
    <location>
        <begin position="30"/>
        <end position="315"/>
    </location>
</feature>
<evidence type="ECO:0000313" key="2">
    <source>
        <dbReference type="EMBL" id="MBS9522603.1"/>
    </source>
</evidence>
<dbReference type="AlphaFoldDB" id="A0AAP2CE71"/>
<accession>A0AAP2CE71</accession>
<evidence type="ECO:0000313" key="3">
    <source>
        <dbReference type="Proteomes" id="UP001319104"/>
    </source>
</evidence>
<gene>
    <name evidence="2" type="ORF">KI659_01125</name>
</gene>
<dbReference type="RefSeq" id="WP_213943499.1">
    <property type="nucleotide sequence ID" value="NZ_JAHCMY010000001.1"/>
</dbReference>
<dbReference type="EMBL" id="JAHCMY010000001">
    <property type="protein sequence ID" value="MBS9522603.1"/>
    <property type="molecule type" value="Genomic_DNA"/>
</dbReference>
<dbReference type="Proteomes" id="UP001319104">
    <property type="component" value="Unassembled WGS sequence"/>
</dbReference>
<comment type="caution">
    <text evidence="2">The sequence shown here is derived from an EMBL/GenBank/DDBJ whole genome shotgun (WGS) entry which is preliminary data.</text>
</comment>
<protein>
    <submittedName>
        <fullName evidence="2">Uncharacterized protein</fullName>
    </submittedName>
</protein>
<reference evidence="2 3" key="1">
    <citation type="submission" date="2021-05" db="EMBL/GenBank/DDBJ databases">
        <authorList>
            <person name="Zhang Z.D."/>
            <person name="Osman G."/>
        </authorList>
    </citation>
    <scope>NUCLEOTIDE SEQUENCE [LARGE SCALE GENOMIC DNA]</scope>
    <source>
        <strain evidence="2 3">KCTC 32217</strain>
    </source>
</reference>
<name>A0AAP2CE71_9BACT</name>
<keyword evidence="1" id="KW-0732">Signal</keyword>
<evidence type="ECO:0000256" key="1">
    <source>
        <dbReference type="SAM" id="SignalP"/>
    </source>
</evidence>
<organism evidence="2 3">
    <name type="scientific">Litoribacter ruber</name>
    <dbReference type="NCBI Taxonomy" id="702568"/>
    <lineage>
        <taxon>Bacteria</taxon>
        <taxon>Pseudomonadati</taxon>
        <taxon>Bacteroidota</taxon>
        <taxon>Cytophagia</taxon>
        <taxon>Cytophagales</taxon>
        <taxon>Cyclobacteriaceae</taxon>
        <taxon>Litoribacter</taxon>
    </lineage>
</organism>
<sequence length="315" mass="35026">MKNPTKFTRWQNQVLALVSAVLLFSCSHLEPFQMEGDDVLLATNGGSPTSQQDIIPFTLDSDNGGNIECGQIDSEFELKTSGRADDDNGLFDDTFEWPDGFTITHDGTFVTWSYDPSKNNNLCIQELYIIVKGSNNANIYQYGAGINGDSGLAAPVFFNRQGKRIQPELSNLTLCYALDTCDDEDDPEICRRGTAWAANDKPGDDRYIPKGNWATYITFEDGKEYNIYLGQTNFIGTVTLKEKGNDVKMKFNLSSGGLQDVNNNVKIQGYSNPPSGNPAPGSFAHKFYIEESIFEVTIPKEDYYGIHLDAFQLCE</sequence>
<feature type="signal peptide" evidence="1">
    <location>
        <begin position="1"/>
        <end position="29"/>
    </location>
</feature>